<evidence type="ECO:0000256" key="1">
    <source>
        <dbReference type="SAM" id="MobiDB-lite"/>
    </source>
</evidence>
<evidence type="ECO:0000313" key="3">
    <source>
        <dbReference type="Proteomes" id="UP000499080"/>
    </source>
</evidence>
<comment type="caution">
    <text evidence="2">The sequence shown here is derived from an EMBL/GenBank/DDBJ whole genome shotgun (WGS) entry which is preliminary data.</text>
</comment>
<protein>
    <submittedName>
        <fullName evidence="2">Uncharacterized protein</fullName>
    </submittedName>
</protein>
<proteinExistence type="predicted"/>
<sequence>MEGKETTQYEGRTTATQLRLVWCGSLEKVVPVHMSFSSSERCSKLQSPSKNSPRVASNVSSLPIDGTINHIERLLAEERRVWCQVRSRSRPMIAVQNSVSKYPSYCFKTRR</sequence>
<dbReference type="Proteomes" id="UP000499080">
    <property type="component" value="Unassembled WGS sequence"/>
</dbReference>
<dbReference type="EMBL" id="BGPR01014022">
    <property type="protein sequence ID" value="GBN63348.1"/>
    <property type="molecule type" value="Genomic_DNA"/>
</dbReference>
<keyword evidence="3" id="KW-1185">Reference proteome</keyword>
<feature type="region of interest" description="Disordered" evidence="1">
    <location>
        <begin position="37"/>
        <end position="59"/>
    </location>
</feature>
<dbReference type="AlphaFoldDB" id="A0A4Y2QJ89"/>
<reference evidence="2 3" key="1">
    <citation type="journal article" date="2019" name="Sci. Rep.">
        <title>Orb-weaving spider Araneus ventricosus genome elucidates the spidroin gene catalogue.</title>
        <authorList>
            <person name="Kono N."/>
            <person name="Nakamura H."/>
            <person name="Ohtoshi R."/>
            <person name="Moran D.A.P."/>
            <person name="Shinohara A."/>
            <person name="Yoshida Y."/>
            <person name="Fujiwara M."/>
            <person name="Mori M."/>
            <person name="Tomita M."/>
            <person name="Arakawa K."/>
        </authorList>
    </citation>
    <scope>NUCLEOTIDE SEQUENCE [LARGE SCALE GENOMIC DNA]</scope>
</reference>
<name>A0A4Y2QJ89_ARAVE</name>
<organism evidence="2 3">
    <name type="scientific">Araneus ventricosus</name>
    <name type="common">Orbweaver spider</name>
    <name type="synonym">Epeira ventricosa</name>
    <dbReference type="NCBI Taxonomy" id="182803"/>
    <lineage>
        <taxon>Eukaryota</taxon>
        <taxon>Metazoa</taxon>
        <taxon>Ecdysozoa</taxon>
        <taxon>Arthropoda</taxon>
        <taxon>Chelicerata</taxon>
        <taxon>Arachnida</taxon>
        <taxon>Araneae</taxon>
        <taxon>Araneomorphae</taxon>
        <taxon>Entelegynae</taxon>
        <taxon>Araneoidea</taxon>
        <taxon>Araneidae</taxon>
        <taxon>Araneus</taxon>
    </lineage>
</organism>
<evidence type="ECO:0000313" key="2">
    <source>
        <dbReference type="EMBL" id="GBN63348.1"/>
    </source>
</evidence>
<accession>A0A4Y2QJ89</accession>
<gene>
    <name evidence="2" type="ORF">AVEN_136056_1</name>
</gene>